<comment type="caution">
    <text evidence="3">The sequence shown here is derived from an EMBL/GenBank/DDBJ whole genome shotgun (WGS) entry which is preliminary data.</text>
</comment>
<gene>
    <name evidence="3" type="ORF">DXB93_02560</name>
    <name evidence="2" type="ORF">PM738_10540</name>
</gene>
<reference evidence="3 4" key="1">
    <citation type="submission" date="2018-08" db="EMBL/GenBank/DDBJ databases">
        <title>A genome reference for cultivated species of the human gut microbiota.</title>
        <authorList>
            <person name="Zou Y."/>
            <person name="Xue W."/>
            <person name="Luo G."/>
        </authorList>
    </citation>
    <scope>NUCLEOTIDE SEQUENCE [LARGE SCALE GENOMIC DNA]</scope>
    <source>
        <strain evidence="3 4">OM06-4</strain>
    </source>
</reference>
<reference evidence="2" key="2">
    <citation type="submission" date="2023-01" db="EMBL/GenBank/DDBJ databases">
        <title>Human gut microbiome strain richness.</title>
        <authorList>
            <person name="Chen-Liaw A."/>
        </authorList>
    </citation>
    <scope>NUCLEOTIDE SEQUENCE</scope>
    <source>
        <strain evidence="2">1001217st2_G6_1001217B_191108</strain>
    </source>
</reference>
<dbReference type="GeneID" id="64195182"/>
<accession>A0A3E3EGL8</accession>
<feature type="transmembrane region" description="Helical" evidence="1">
    <location>
        <begin position="203"/>
        <end position="228"/>
    </location>
</feature>
<feature type="transmembrane region" description="Helical" evidence="1">
    <location>
        <begin position="248"/>
        <end position="270"/>
    </location>
</feature>
<sequence length="275" mass="31209">MARKKSSSRTTLSYILSLLIAIFLSILVVLTVTRFTVMSPSFLISKMDGADFYKQSVVSLNEEIQQETQSTGFPIEMFENYVDEDTAKTAMEKYINNAFDGGETTINTTEFETKLTQDIDNYLTTNNIIINSESQEAISVLKSNLIDLYKSYLSFPYLALVIDVINTYDGIFLIAAAALVVLIGLASFLLYRLYSHYQGRRRYFSYALSASGLMCFALPFFIYIGKFIDKISLSPAYFYNFFTSTLNSYMLTFVIVGLVMIVLANIVAYIKFERK</sequence>
<name>A0A3E3EGL8_9FIRM</name>
<evidence type="ECO:0000256" key="1">
    <source>
        <dbReference type="SAM" id="Phobius"/>
    </source>
</evidence>
<feature type="transmembrane region" description="Helical" evidence="1">
    <location>
        <begin position="170"/>
        <end position="191"/>
    </location>
</feature>
<dbReference type="Proteomes" id="UP000261032">
    <property type="component" value="Unassembled WGS sequence"/>
</dbReference>
<feature type="transmembrane region" description="Helical" evidence="1">
    <location>
        <begin position="12"/>
        <end position="37"/>
    </location>
</feature>
<evidence type="ECO:0000313" key="4">
    <source>
        <dbReference type="Proteomes" id="UP000261032"/>
    </source>
</evidence>
<dbReference type="RefSeq" id="WP_008791391.1">
    <property type="nucleotide sequence ID" value="NZ_AP031443.1"/>
</dbReference>
<protein>
    <recommendedName>
        <fullName evidence="5">Cell division protein FtsX</fullName>
    </recommendedName>
</protein>
<dbReference type="Proteomes" id="UP001211987">
    <property type="component" value="Unassembled WGS sequence"/>
</dbReference>
<organism evidence="3 4">
    <name type="scientific">Thomasclavelia ramosa</name>
    <dbReference type="NCBI Taxonomy" id="1547"/>
    <lineage>
        <taxon>Bacteria</taxon>
        <taxon>Bacillati</taxon>
        <taxon>Bacillota</taxon>
        <taxon>Erysipelotrichia</taxon>
        <taxon>Erysipelotrichales</taxon>
        <taxon>Coprobacillaceae</taxon>
        <taxon>Thomasclavelia</taxon>
    </lineage>
</organism>
<keyword evidence="1" id="KW-0812">Transmembrane</keyword>
<proteinExistence type="predicted"/>
<keyword evidence="1" id="KW-1133">Transmembrane helix</keyword>
<dbReference type="EMBL" id="QUSL01000002">
    <property type="protein sequence ID" value="RGD87065.1"/>
    <property type="molecule type" value="Genomic_DNA"/>
</dbReference>
<keyword evidence="1" id="KW-0472">Membrane</keyword>
<evidence type="ECO:0000313" key="2">
    <source>
        <dbReference type="EMBL" id="MDB7084241.1"/>
    </source>
</evidence>
<dbReference type="AlphaFoldDB" id="A0A3E3EGL8"/>
<dbReference type="EMBL" id="JAQLKE010000016">
    <property type="protein sequence ID" value="MDB7084241.1"/>
    <property type="molecule type" value="Genomic_DNA"/>
</dbReference>
<evidence type="ECO:0000313" key="3">
    <source>
        <dbReference type="EMBL" id="RGD87065.1"/>
    </source>
</evidence>
<evidence type="ECO:0008006" key="5">
    <source>
        <dbReference type="Google" id="ProtNLM"/>
    </source>
</evidence>